<dbReference type="InterPro" id="IPR019861">
    <property type="entry name" value="PorP/SprF_Bacteroidetes"/>
</dbReference>
<dbReference type="NCBIfam" id="TIGR03519">
    <property type="entry name" value="T9SS_PorP_fam"/>
    <property type="match status" value="1"/>
</dbReference>
<dbReference type="STRING" id="271157.SAMN05444396_103364"/>
<dbReference type="Pfam" id="PF11751">
    <property type="entry name" value="PorP_SprF"/>
    <property type="match status" value="1"/>
</dbReference>
<organism evidence="4 5">
    <name type="scientific">Flavobacterium segetis</name>
    <dbReference type="NCBI Taxonomy" id="271157"/>
    <lineage>
        <taxon>Bacteria</taxon>
        <taxon>Pseudomonadati</taxon>
        <taxon>Bacteroidota</taxon>
        <taxon>Flavobacteriia</taxon>
        <taxon>Flavobacteriales</taxon>
        <taxon>Flavobacteriaceae</taxon>
        <taxon>Flavobacterium</taxon>
    </lineage>
</organism>
<evidence type="ECO:0000313" key="4">
    <source>
        <dbReference type="EMBL" id="SHG00326.1"/>
    </source>
</evidence>
<keyword evidence="1" id="KW-0175">Coiled coil</keyword>
<dbReference type="OrthoDB" id="1393025at2"/>
<dbReference type="PANTHER" id="PTHR34403">
    <property type="entry name" value="TOL-PAL SYSTEM PROTEIN TOLA"/>
    <property type="match status" value="1"/>
</dbReference>
<feature type="region of interest" description="Disordered" evidence="2">
    <location>
        <begin position="585"/>
        <end position="608"/>
    </location>
</feature>
<feature type="region of interest" description="Disordered" evidence="2">
    <location>
        <begin position="417"/>
        <end position="438"/>
    </location>
</feature>
<evidence type="ECO:0000256" key="3">
    <source>
        <dbReference type="SAM" id="SignalP"/>
    </source>
</evidence>
<feature type="coiled-coil region" evidence="1">
    <location>
        <begin position="887"/>
        <end position="959"/>
    </location>
</feature>
<evidence type="ECO:0000313" key="5">
    <source>
        <dbReference type="Proteomes" id="UP000184036"/>
    </source>
</evidence>
<feature type="chain" id="PRO_5009910371" evidence="3">
    <location>
        <begin position="23"/>
        <end position="1157"/>
    </location>
</feature>
<reference evidence="5" key="1">
    <citation type="submission" date="2016-11" db="EMBL/GenBank/DDBJ databases">
        <authorList>
            <person name="Varghese N."/>
            <person name="Submissions S."/>
        </authorList>
    </citation>
    <scope>NUCLEOTIDE SEQUENCE [LARGE SCALE GENOMIC DNA]</scope>
    <source>
        <strain evidence="5">DSM 19741</strain>
    </source>
</reference>
<dbReference type="AlphaFoldDB" id="A0A1M5G9D6"/>
<keyword evidence="5" id="KW-1185">Reference proteome</keyword>
<accession>A0A1M5G9D6</accession>
<feature type="coiled-coil region" evidence="1">
    <location>
        <begin position="702"/>
        <end position="745"/>
    </location>
</feature>
<sequence length="1157" mass="124801">MKNRYLSILFFLCLLQSLHSQEGGVASYNIPVRNSLKFNKFIINPAFSFAREQNSYVTVFNKREWVQFDDAPQTYLVSYSGRFRESQGISLGLFQQNYGVLTTFGGIANFAQNVYLSQDSNLTFGVNLGFYKSGINIGKVVTNSADPSLELIPSNSLVTLSPGINYGNTFFDFGLAFKNAVLYNLQTSQMVQNDPERSIQAHIMYTGFVDTNGFFDKSKFSGLVRAESKKDKTVISGLMMFAIPRGVWAQAGYNSFNGVSAGVGLNLTSRLAIEYNYEKALGKFTQFGPSHEIVLAYKFKGKYSDDDEEEGAIISPSETRRVAPVKTLDKATVKIDDDIQKANELKRANAKLLLQENRLKSEKLLADAAAKTKATAEANEKIKLDNAATAKAKLDENRMRREKALADAAAKAKAAADAKSKSIKEIPNQSKDATAAKNKADADAKAKLVLENKLKADALAKSVTDAQNKAIADAKKLAADAKAKADAQAKLALENKLKADAKAKLEADARSKAIADAEKLAADEKARSIAAASKQAADEKAKADAKAKLEADAKSKAIADAEKLAADEKARSIAAASKLAADEKARADAKAKLEADAKSKATADAEKLAADEKARADAKAKLEADAKSKAIADAEKLAADEKAKADAQAKSDADAKTRAALEEVRVAADAKTKAEAQAKLEADAKAKSIAESARLIADAKAKAEAQAKLEADAKAREAAESARLIAAAKAKAEAQEQLIAAAKAKSIADAAKSASDAKAKADAQAKADADAKAKSIADAAKIAADAKAKADAQAKLDADAKAKSIADLKAKADAQAKLEAEARAKAEAEATRIATDLQSKADAQAKLDAEARAKAEAETKRLAADSQPKDANAKSMDNIAETIDNSNKTQIQLLAQLNEKVKQKENELQQLKTENDLSDQGITSAPKEFKSVSAENAALESLKLEIASVNTKQNQLLNNFKNLYDERIKKVSNKNDALTLSYLKTIDLLKAEQAKAELSNSNLIKSLEKISVETEIEKKRRIKRANFVNEDSKYATDQETLKRIKATTAVSSVKPNPNDFDYGSEQSNLQIIKNVKNVETGYYVVLAVHADVQKRDTFVTKTVAAGESNIDFFYDVKSTNYFIYTNRFDNIQEATRVLESKGNKPYNGKMVIVRVEN</sequence>
<feature type="coiled-coil region" evidence="1">
    <location>
        <begin position="811"/>
        <end position="860"/>
    </location>
</feature>
<name>A0A1M5G9D6_9FLAO</name>
<dbReference type="Proteomes" id="UP000184036">
    <property type="component" value="Unassembled WGS sequence"/>
</dbReference>
<dbReference type="RefSeq" id="WP_072989571.1">
    <property type="nucleotide sequence ID" value="NZ_FQWE01000003.1"/>
</dbReference>
<protein>
    <submittedName>
        <fullName evidence="4">Type IX secretion system membrane protein, PorP/SprF family</fullName>
    </submittedName>
</protein>
<dbReference type="PANTHER" id="PTHR34403:SF16">
    <property type="entry name" value="GLYCINE, ALANINE AND ASPARAGINE-RICH PROTEIN-LIKE"/>
    <property type="match status" value="1"/>
</dbReference>
<gene>
    <name evidence="4" type="ORF">SAMN05444396_103364</name>
</gene>
<feature type="coiled-coil region" evidence="1">
    <location>
        <begin position="328"/>
        <end position="362"/>
    </location>
</feature>
<evidence type="ECO:0000256" key="2">
    <source>
        <dbReference type="SAM" id="MobiDB-lite"/>
    </source>
</evidence>
<proteinExistence type="predicted"/>
<evidence type="ECO:0000256" key="1">
    <source>
        <dbReference type="SAM" id="Coils"/>
    </source>
</evidence>
<feature type="signal peptide" evidence="3">
    <location>
        <begin position="1"/>
        <end position="22"/>
    </location>
</feature>
<keyword evidence="3" id="KW-0732">Signal</keyword>
<dbReference type="EMBL" id="FQWE01000003">
    <property type="protein sequence ID" value="SHG00326.1"/>
    <property type="molecule type" value="Genomic_DNA"/>
</dbReference>
<dbReference type="InterPro" id="IPR050972">
    <property type="entry name" value="SDr-like"/>
</dbReference>